<name>A0A7W7CKY0_9PSEU</name>
<gene>
    <name evidence="1" type="ORF">HNR67_007482</name>
</gene>
<keyword evidence="2" id="KW-1185">Reference proteome</keyword>
<dbReference type="EMBL" id="JACHMH010000001">
    <property type="protein sequence ID" value="MBB4681364.1"/>
    <property type="molecule type" value="Genomic_DNA"/>
</dbReference>
<organism evidence="1 2">
    <name type="scientific">Crossiella cryophila</name>
    <dbReference type="NCBI Taxonomy" id="43355"/>
    <lineage>
        <taxon>Bacteria</taxon>
        <taxon>Bacillati</taxon>
        <taxon>Actinomycetota</taxon>
        <taxon>Actinomycetes</taxon>
        <taxon>Pseudonocardiales</taxon>
        <taxon>Pseudonocardiaceae</taxon>
        <taxon>Crossiella</taxon>
    </lineage>
</organism>
<comment type="caution">
    <text evidence="1">The sequence shown here is derived from an EMBL/GenBank/DDBJ whole genome shotgun (WGS) entry which is preliminary data.</text>
</comment>
<dbReference type="Proteomes" id="UP000533598">
    <property type="component" value="Unassembled WGS sequence"/>
</dbReference>
<proteinExistence type="predicted"/>
<accession>A0A7W7CKY0</accession>
<dbReference type="PROSITE" id="PS51257">
    <property type="entry name" value="PROKAR_LIPOPROTEIN"/>
    <property type="match status" value="1"/>
</dbReference>
<reference evidence="1 2" key="1">
    <citation type="submission" date="2020-08" db="EMBL/GenBank/DDBJ databases">
        <title>Sequencing the genomes of 1000 actinobacteria strains.</title>
        <authorList>
            <person name="Klenk H.-P."/>
        </authorList>
    </citation>
    <scope>NUCLEOTIDE SEQUENCE [LARGE SCALE GENOMIC DNA]</scope>
    <source>
        <strain evidence="1 2">DSM 44230</strain>
    </source>
</reference>
<sequence>MRGRWSGILIAVVLGLSACGSEPPPPAPSPTLPATWPTPQGAPVRQVPMPAGQLLGYLPELTAGHVLCTAPAPEDWTGALQGEVRTEVFLTDRCHVVSARFELTARLSNDLVTGADTVAGRRARVDRQQAASDLDVELVTEEVAKRYPGLRPTLSVTVRLRENGATDEQGQTGQIAKTLAEAMLRRAGGEGPELPRLNDRGEIVPLTPRQPVPGLGVADQPYPVAAEQLCLILREALGGEPVAEPRGVCTLRTRTTRVVATMTQASRDRGYQDSVAGRPVARDGAEQVWIGLRDDSAQQVHLAGPVPEPVLAAIVARLTGR</sequence>
<evidence type="ECO:0000313" key="2">
    <source>
        <dbReference type="Proteomes" id="UP000533598"/>
    </source>
</evidence>
<dbReference type="RefSeq" id="WP_185007881.1">
    <property type="nucleotide sequence ID" value="NZ_BAAAUI010000008.1"/>
</dbReference>
<evidence type="ECO:0000313" key="1">
    <source>
        <dbReference type="EMBL" id="MBB4681364.1"/>
    </source>
</evidence>
<protein>
    <submittedName>
        <fullName evidence="1">Uncharacterized protein</fullName>
    </submittedName>
</protein>
<dbReference type="AlphaFoldDB" id="A0A7W7CKY0"/>